<dbReference type="SMART" id="SM00102">
    <property type="entry name" value="ADF"/>
    <property type="match status" value="1"/>
</dbReference>
<evidence type="ECO:0000256" key="3">
    <source>
        <dbReference type="ARBA" id="ARBA00023242"/>
    </source>
</evidence>
<dbReference type="PANTHER" id="PTHR11249:SF2">
    <property type="entry name" value="GLIA MATURATION FACTOR"/>
    <property type="match status" value="1"/>
</dbReference>
<keyword evidence="7" id="KW-1185">Reference proteome</keyword>
<dbReference type="PANTHER" id="PTHR11249">
    <property type="entry name" value="GLIAL FACTOR NATURATION FACTOR"/>
    <property type="match status" value="1"/>
</dbReference>
<dbReference type="InterPro" id="IPR002108">
    <property type="entry name" value="ADF-H"/>
</dbReference>
<keyword evidence="3 4" id="KW-0539">Nucleus</keyword>
<dbReference type="Gene3D" id="3.40.20.10">
    <property type="entry name" value="Severin"/>
    <property type="match status" value="1"/>
</dbReference>
<feature type="domain" description="ADF-H" evidence="5">
    <location>
        <begin position="2"/>
        <end position="137"/>
    </location>
</feature>
<comment type="similarity">
    <text evidence="1 4">Belongs to the actin-binding proteins ADF family. GMF subfamily.</text>
</comment>
<dbReference type="Proteomes" id="UP000738359">
    <property type="component" value="Unassembled WGS sequence"/>
</dbReference>
<evidence type="ECO:0000256" key="2">
    <source>
        <dbReference type="ARBA" id="ARBA00022490"/>
    </source>
</evidence>
<organism evidence="6 7">
    <name type="scientific">Mortierella alpina</name>
    <name type="common">Oleaginous fungus</name>
    <name type="synonym">Mortierella renispora</name>
    <dbReference type="NCBI Taxonomy" id="64518"/>
    <lineage>
        <taxon>Eukaryota</taxon>
        <taxon>Fungi</taxon>
        <taxon>Fungi incertae sedis</taxon>
        <taxon>Mucoromycota</taxon>
        <taxon>Mortierellomycotina</taxon>
        <taxon>Mortierellomycetes</taxon>
        <taxon>Mortierellales</taxon>
        <taxon>Mortierellaceae</taxon>
        <taxon>Mortierella</taxon>
    </lineage>
</organism>
<dbReference type="FunFam" id="3.40.20.10:FF:000026">
    <property type="entry name" value="Glia maturation factor"/>
    <property type="match status" value="1"/>
</dbReference>
<evidence type="ECO:0000256" key="1">
    <source>
        <dbReference type="ARBA" id="ARBA00010055"/>
    </source>
</evidence>
<dbReference type="OrthoDB" id="3919494at2759"/>
<dbReference type="GO" id="GO:0003779">
    <property type="term" value="F:actin binding"/>
    <property type="evidence" value="ECO:0007669"/>
    <property type="project" value="InterPro"/>
</dbReference>
<evidence type="ECO:0000313" key="7">
    <source>
        <dbReference type="Proteomes" id="UP000738359"/>
    </source>
</evidence>
<dbReference type="GO" id="GO:0030864">
    <property type="term" value="C:cortical actin cytoskeleton"/>
    <property type="evidence" value="ECO:0007669"/>
    <property type="project" value="TreeGrafter"/>
</dbReference>
<dbReference type="Pfam" id="PF00241">
    <property type="entry name" value="Cofilin_ADF"/>
    <property type="match status" value="1"/>
</dbReference>
<evidence type="ECO:0000256" key="4">
    <source>
        <dbReference type="PIRNR" id="PIRNR001788"/>
    </source>
</evidence>
<dbReference type="GO" id="GO:0071933">
    <property type="term" value="F:Arp2/3 complex binding"/>
    <property type="evidence" value="ECO:0007669"/>
    <property type="project" value="InterPro"/>
</dbReference>
<dbReference type="AlphaFoldDB" id="A0A9P6M7E4"/>
<keyword evidence="2 4" id="KW-0963">Cytoplasm</keyword>
<dbReference type="SUPFAM" id="SSF55753">
    <property type="entry name" value="Actin depolymerizing proteins"/>
    <property type="match status" value="1"/>
</dbReference>
<dbReference type="EMBL" id="JAAAHY010000003">
    <property type="protein sequence ID" value="KAF9968797.1"/>
    <property type="molecule type" value="Genomic_DNA"/>
</dbReference>
<dbReference type="GO" id="GO:0005634">
    <property type="term" value="C:nucleus"/>
    <property type="evidence" value="ECO:0007669"/>
    <property type="project" value="UniProtKB-SubCell"/>
</dbReference>
<dbReference type="InterPro" id="IPR029006">
    <property type="entry name" value="ADF-H/Gelsolin-like_dom_sf"/>
</dbReference>
<protein>
    <recommendedName>
        <fullName evidence="5">ADF-H domain-containing protein</fullName>
    </recommendedName>
</protein>
<accession>A0A9P6M7E4</accession>
<name>A0A9P6M7E4_MORAP</name>
<comment type="caution">
    <text evidence="6">The sequence shown here is derived from an EMBL/GenBank/DDBJ whole genome shotgun (WGS) entry which is preliminary data.</text>
</comment>
<comment type="subcellular location">
    <subcellularLocation>
        <location evidence="4">Cytoplasm</location>
    </subcellularLocation>
    <subcellularLocation>
        <location evidence="4">Nucleus</location>
    </subcellularLocation>
</comment>
<dbReference type="PIRSF" id="PIRSF001788">
    <property type="entry name" value="GMF-beta"/>
    <property type="match status" value="1"/>
</dbReference>
<dbReference type="CDD" id="cd11283">
    <property type="entry name" value="ADF_GMF-beta_like"/>
    <property type="match status" value="1"/>
</dbReference>
<proteinExistence type="inferred from homology"/>
<gene>
    <name evidence="6" type="ORF">BGZ70_005601</name>
</gene>
<dbReference type="PROSITE" id="PS51263">
    <property type="entry name" value="ADF_H"/>
    <property type="match status" value="1"/>
</dbReference>
<dbReference type="GO" id="GO:0034316">
    <property type="term" value="P:negative regulation of Arp2/3 complex-mediated actin nucleation"/>
    <property type="evidence" value="ECO:0007669"/>
    <property type="project" value="TreeGrafter"/>
</dbReference>
<dbReference type="InterPro" id="IPR011171">
    <property type="entry name" value="GMF"/>
</dbReference>
<sequence>MSSTCDIDPNLVAKLKAFRFAKRSQGIAALICKIDKNKLLIEEDEDLQLESLDELAESLPENTPRYVVVSYELKHDDGRVSYPLVFIYYSPNGVKPELNMLYASAKTHFQTANDLGKVFDLHDAESLTEKWMRTKLL</sequence>
<dbReference type="GO" id="GO:0071846">
    <property type="term" value="P:actin filament debranching"/>
    <property type="evidence" value="ECO:0007669"/>
    <property type="project" value="InterPro"/>
</dbReference>
<reference evidence="6" key="1">
    <citation type="journal article" date="2020" name="Fungal Divers.">
        <title>Resolving the Mortierellaceae phylogeny through synthesis of multi-gene phylogenetics and phylogenomics.</title>
        <authorList>
            <person name="Vandepol N."/>
            <person name="Liber J."/>
            <person name="Desiro A."/>
            <person name="Na H."/>
            <person name="Kennedy M."/>
            <person name="Barry K."/>
            <person name="Grigoriev I.V."/>
            <person name="Miller A.N."/>
            <person name="O'Donnell K."/>
            <person name="Stajich J.E."/>
            <person name="Bonito G."/>
        </authorList>
    </citation>
    <scope>NUCLEOTIDE SEQUENCE</scope>
    <source>
        <strain evidence="6">CK1249</strain>
    </source>
</reference>
<evidence type="ECO:0000313" key="6">
    <source>
        <dbReference type="EMBL" id="KAF9968797.1"/>
    </source>
</evidence>
<evidence type="ECO:0000259" key="5">
    <source>
        <dbReference type="PROSITE" id="PS51263"/>
    </source>
</evidence>